<name>A0ABQ0GHA7_9PEZI</name>
<keyword evidence="1" id="KW-1133">Transmembrane helix</keyword>
<keyword evidence="1" id="KW-0812">Transmembrane</keyword>
<sequence>MHSELHVLDLHYTYIKAVARNWREYLDYISKELLALDQAVSVPKAFGDFDVDFSSVQHLQSLRRKLFHCETILDGIQALVESVTCLTLELYELHVTSNLAHQTFLRKIRAIGGEVRSHSATARELVRLSGDIQAITNHILNFRNQELVSTNGLHLARIAETSQKDSRTLVDVATLSSRDSQTTRIATLIAMGYLPASIILSFFSTILVGYDEGSNSHLRVQGDVWVVIVSTLALGAATVIAFVAWAQFEARRSNN</sequence>
<accession>A0ABQ0GHA7</accession>
<evidence type="ECO:0000313" key="2">
    <source>
        <dbReference type="EMBL" id="GAB1317156.1"/>
    </source>
</evidence>
<dbReference type="RefSeq" id="XP_070918887.1">
    <property type="nucleotide sequence ID" value="XM_071062786.1"/>
</dbReference>
<protein>
    <submittedName>
        <fullName evidence="2">Uncharacterized protein</fullName>
    </submittedName>
</protein>
<feature type="transmembrane region" description="Helical" evidence="1">
    <location>
        <begin position="224"/>
        <end position="246"/>
    </location>
</feature>
<organism evidence="2 3">
    <name type="scientific">Madurella fahalii</name>
    <dbReference type="NCBI Taxonomy" id="1157608"/>
    <lineage>
        <taxon>Eukaryota</taxon>
        <taxon>Fungi</taxon>
        <taxon>Dikarya</taxon>
        <taxon>Ascomycota</taxon>
        <taxon>Pezizomycotina</taxon>
        <taxon>Sordariomycetes</taxon>
        <taxon>Sordariomycetidae</taxon>
        <taxon>Sordariales</taxon>
        <taxon>Sordariales incertae sedis</taxon>
        <taxon>Madurella</taxon>
    </lineage>
</organism>
<gene>
    <name evidence="2" type="ORF">MFIFM68171_07366</name>
</gene>
<feature type="transmembrane region" description="Helical" evidence="1">
    <location>
        <begin position="185"/>
        <end position="204"/>
    </location>
</feature>
<reference evidence="2 3" key="1">
    <citation type="submission" date="2024-09" db="EMBL/GenBank/DDBJ databases">
        <title>Itraconazole resistance in Madurella fahalii resulting from another homologue of gene encoding cytochrome P450 14-alpha sterol demethylase (CYP51).</title>
        <authorList>
            <person name="Yoshioka I."/>
            <person name="Fahal A.H."/>
            <person name="Kaneko S."/>
            <person name="Yaguchi T."/>
        </authorList>
    </citation>
    <scope>NUCLEOTIDE SEQUENCE [LARGE SCALE GENOMIC DNA]</scope>
    <source>
        <strain evidence="2 3">IFM 68171</strain>
    </source>
</reference>
<dbReference type="GeneID" id="98178109"/>
<proteinExistence type="predicted"/>
<comment type="caution">
    <text evidence="2">The sequence shown here is derived from an EMBL/GenBank/DDBJ whole genome shotgun (WGS) entry which is preliminary data.</text>
</comment>
<dbReference type="EMBL" id="BAAFSV010000004">
    <property type="protein sequence ID" value="GAB1317156.1"/>
    <property type="molecule type" value="Genomic_DNA"/>
</dbReference>
<keyword evidence="1" id="KW-0472">Membrane</keyword>
<dbReference type="Proteomes" id="UP001628179">
    <property type="component" value="Unassembled WGS sequence"/>
</dbReference>
<keyword evidence="3" id="KW-1185">Reference proteome</keyword>
<evidence type="ECO:0000256" key="1">
    <source>
        <dbReference type="SAM" id="Phobius"/>
    </source>
</evidence>
<evidence type="ECO:0000313" key="3">
    <source>
        <dbReference type="Proteomes" id="UP001628179"/>
    </source>
</evidence>